<dbReference type="Proteomes" id="UP000546642">
    <property type="component" value="Unassembled WGS sequence"/>
</dbReference>
<name>A0A7W9YKC1_9ACTN</name>
<dbReference type="InterPro" id="IPR051405">
    <property type="entry name" value="phD/YefM_antitoxin"/>
</dbReference>
<dbReference type="Gene3D" id="3.40.1620.10">
    <property type="entry name" value="YefM-like domain"/>
    <property type="match status" value="1"/>
</dbReference>
<evidence type="ECO:0000313" key="3">
    <source>
        <dbReference type="EMBL" id="MBB6173609.1"/>
    </source>
</evidence>
<dbReference type="PANTHER" id="PTHR33713">
    <property type="entry name" value="ANTITOXIN YAFN-RELATED"/>
    <property type="match status" value="1"/>
</dbReference>
<dbReference type="InterPro" id="IPR036165">
    <property type="entry name" value="YefM-like_sf"/>
</dbReference>
<dbReference type="Pfam" id="PF02604">
    <property type="entry name" value="PhdYeFM_antitox"/>
    <property type="match status" value="1"/>
</dbReference>
<reference evidence="3 4" key="1">
    <citation type="submission" date="2020-08" db="EMBL/GenBank/DDBJ databases">
        <title>Sequencing the genomes of 1000 actinobacteria strains.</title>
        <authorList>
            <person name="Klenk H.-P."/>
        </authorList>
    </citation>
    <scope>NUCLEOTIDE SEQUENCE [LARGE SCALE GENOMIC DNA]</scope>
    <source>
        <strain evidence="3 4">DSM 46659</strain>
    </source>
</reference>
<accession>A0A7W9YKC1</accession>
<sequence>MAEVTLQDARSHLGQLLMRASRSGESITITRYGQAEGVIISAEAYAELQELRREKDRRDLAAAVEADRRGEMEWISYPAKTREELMAGLNTALGLDE</sequence>
<comment type="caution">
    <text evidence="3">The sequence shown here is derived from an EMBL/GenBank/DDBJ whole genome shotgun (WGS) entry which is preliminary data.</text>
</comment>
<evidence type="ECO:0000313" key="4">
    <source>
        <dbReference type="Proteomes" id="UP000546642"/>
    </source>
</evidence>
<dbReference type="EMBL" id="JACHDS010000001">
    <property type="protein sequence ID" value="MBB6173609.1"/>
    <property type="molecule type" value="Genomic_DNA"/>
</dbReference>
<comment type="function">
    <text evidence="2">Antitoxin component of a type II toxin-antitoxin (TA) system.</text>
</comment>
<dbReference type="SUPFAM" id="SSF143120">
    <property type="entry name" value="YefM-like"/>
    <property type="match status" value="1"/>
</dbReference>
<gene>
    <name evidence="3" type="ORF">HNR23_003669</name>
</gene>
<dbReference type="PANTHER" id="PTHR33713:SF10">
    <property type="entry name" value="ANTITOXIN YAFN"/>
    <property type="match status" value="1"/>
</dbReference>
<dbReference type="RefSeq" id="WP_184077101.1">
    <property type="nucleotide sequence ID" value="NZ_JACHDS010000001.1"/>
</dbReference>
<proteinExistence type="inferred from homology"/>
<keyword evidence="4" id="KW-1185">Reference proteome</keyword>
<comment type="similarity">
    <text evidence="1 2">Belongs to the phD/YefM antitoxin family.</text>
</comment>
<evidence type="ECO:0000256" key="1">
    <source>
        <dbReference type="ARBA" id="ARBA00009981"/>
    </source>
</evidence>
<organism evidence="3 4">
    <name type="scientific">Nocardiopsis mwathae</name>
    <dbReference type="NCBI Taxonomy" id="1472723"/>
    <lineage>
        <taxon>Bacteria</taxon>
        <taxon>Bacillati</taxon>
        <taxon>Actinomycetota</taxon>
        <taxon>Actinomycetes</taxon>
        <taxon>Streptosporangiales</taxon>
        <taxon>Nocardiopsidaceae</taxon>
        <taxon>Nocardiopsis</taxon>
    </lineage>
</organism>
<dbReference type="AlphaFoldDB" id="A0A7W9YKC1"/>
<dbReference type="InterPro" id="IPR006442">
    <property type="entry name" value="Antitoxin_Phd/YefM"/>
</dbReference>
<evidence type="ECO:0000256" key="2">
    <source>
        <dbReference type="RuleBase" id="RU362080"/>
    </source>
</evidence>
<protein>
    <recommendedName>
        <fullName evidence="2">Antitoxin</fullName>
    </recommendedName>
</protein>
<dbReference type="NCBIfam" id="TIGR01552">
    <property type="entry name" value="phd_fam"/>
    <property type="match status" value="1"/>
</dbReference>